<dbReference type="EMBL" id="QGKV02000297">
    <property type="protein sequence ID" value="KAF3610515.1"/>
    <property type="molecule type" value="Genomic_DNA"/>
</dbReference>
<evidence type="ECO:0000313" key="3">
    <source>
        <dbReference type="Proteomes" id="UP000266723"/>
    </source>
</evidence>
<keyword evidence="3" id="KW-1185">Reference proteome</keyword>
<reference evidence="2 3" key="1">
    <citation type="journal article" date="2020" name="BMC Genomics">
        <title>Intraspecific diversification of the crop wild relative Brassica cretica Lam. using demographic model selection.</title>
        <authorList>
            <person name="Kioukis A."/>
            <person name="Michalopoulou V.A."/>
            <person name="Briers L."/>
            <person name="Pirintsos S."/>
            <person name="Studholme D.J."/>
            <person name="Pavlidis P."/>
            <person name="Sarris P.F."/>
        </authorList>
    </citation>
    <scope>NUCLEOTIDE SEQUENCE [LARGE SCALE GENOMIC DNA]</scope>
    <source>
        <strain evidence="3">cv. PFS-1207/04</strain>
    </source>
</reference>
<name>A0ABQ7F4I1_BRACR</name>
<gene>
    <name evidence="2" type="ORF">DY000_02045535</name>
</gene>
<proteinExistence type="predicted"/>
<dbReference type="Proteomes" id="UP000266723">
    <property type="component" value="Unassembled WGS sequence"/>
</dbReference>
<comment type="caution">
    <text evidence="2">The sequence shown here is derived from an EMBL/GenBank/DDBJ whole genome shotgun (WGS) entry which is preliminary data.</text>
</comment>
<sequence>MKPKVKEEILALLTEKPKLGHRRGSTRVGLSEGLDSIPNMPVDGGEESIYRPEGLLM</sequence>
<organism evidence="2 3">
    <name type="scientific">Brassica cretica</name>
    <name type="common">Mustard</name>
    <dbReference type="NCBI Taxonomy" id="69181"/>
    <lineage>
        <taxon>Eukaryota</taxon>
        <taxon>Viridiplantae</taxon>
        <taxon>Streptophyta</taxon>
        <taxon>Embryophyta</taxon>
        <taxon>Tracheophyta</taxon>
        <taxon>Spermatophyta</taxon>
        <taxon>Magnoliopsida</taxon>
        <taxon>eudicotyledons</taxon>
        <taxon>Gunneridae</taxon>
        <taxon>Pentapetalae</taxon>
        <taxon>rosids</taxon>
        <taxon>malvids</taxon>
        <taxon>Brassicales</taxon>
        <taxon>Brassicaceae</taxon>
        <taxon>Brassiceae</taxon>
        <taxon>Brassica</taxon>
    </lineage>
</organism>
<evidence type="ECO:0000256" key="1">
    <source>
        <dbReference type="SAM" id="MobiDB-lite"/>
    </source>
</evidence>
<accession>A0ABQ7F4I1</accession>
<evidence type="ECO:0000313" key="2">
    <source>
        <dbReference type="EMBL" id="KAF3610515.1"/>
    </source>
</evidence>
<feature type="region of interest" description="Disordered" evidence="1">
    <location>
        <begin position="21"/>
        <end position="57"/>
    </location>
</feature>
<protein>
    <submittedName>
        <fullName evidence="2">Uncharacterized protein</fullName>
    </submittedName>
</protein>